<proteinExistence type="predicted"/>
<evidence type="ECO:0000256" key="1">
    <source>
        <dbReference type="SAM" id="MobiDB-lite"/>
    </source>
</evidence>
<dbReference type="AlphaFoldDB" id="A0A2P5F6V6"/>
<evidence type="ECO:0000313" key="3">
    <source>
        <dbReference type="Proteomes" id="UP000237000"/>
    </source>
</evidence>
<comment type="caution">
    <text evidence="2">The sequence shown here is derived from an EMBL/GenBank/DDBJ whole genome shotgun (WGS) entry which is preliminary data.</text>
</comment>
<gene>
    <name evidence="2" type="ORF">TorRG33x02_107990</name>
</gene>
<accession>A0A2P5F6V6</accession>
<sequence length="85" mass="8860">ISPVAAEENGRMGWAGARDGGQRESLSMPSLAVSITETAMLAVHGVRQASVASRAVVQAFGVVGRVRSRGRPLAKWRSACEILAG</sequence>
<organism evidence="2 3">
    <name type="scientific">Trema orientale</name>
    <name type="common">Charcoal tree</name>
    <name type="synonym">Celtis orientalis</name>
    <dbReference type="NCBI Taxonomy" id="63057"/>
    <lineage>
        <taxon>Eukaryota</taxon>
        <taxon>Viridiplantae</taxon>
        <taxon>Streptophyta</taxon>
        <taxon>Embryophyta</taxon>
        <taxon>Tracheophyta</taxon>
        <taxon>Spermatophyta</taxon>
        <taxon>Magnoliopsida</taxon>
        <taxon>eudicotyledons</taxon>
        <taxon>Gunneridae</taxon>
        <taxon>Pentapetalae</taxon>
        <taxon>rosids</taxon>
        <taxon>fabids</taxon>
        <taxon>Rosales</taxon>
        <taxon>Cannabaceae</taxon>
        <taxon>Trema</taxon>
    </lineage>
</organism>
<dbReference type="InParanoid" id="A0A2P5F6V6"/>
<evidence type="ECO:0000313" key="2">
    <source>
        <dbReference type="EMBL" id="PON93521.1"/>
    </source>
</evidence>
<protein>
    <submittedName>
        <fullName evidence="2">Uncharacterized protein</fullName>
    </submittedName>
</protein>
<name>A0A2P5F6V6_TREOI</name>
<feature type="region of interest" description="Disordered" evidence="1">
    <location>
        <begin position="1"/>
        <end position="24"/>
    </location>
</feature>
<feature type="non-terminal residue" evidence="2">
    <location>
        <position position="1"/>
    </location>
</feature>
<dbReference type="EMBL" id="JXTC01000058">
    <property type="protein sequence ID" value="PON93521.1"/>
    <property type="molecule type" value="Genomic_DNA"/>
</dbReference>
<reference evidence="3" key="1">
    <citation type="submission" date="2016-06" db="EMBL/GenBank/DDBJ databases">
        <title>Parallel loss of symbiosis genes in relatives of nitrogen-fixing non-legume Parasponia.</title>
        <authorList>
            <person name="Van Velzen R."/>
            <person name="Holmer R."/>
            <person name="Bu F."/>
            <person name="Rutten L."/>
            <person name="Van Zeijl A."/>
            <person name="Liu W."/>
            <person name="Santuari L."/>
            <person name="Cao Q."/>
            <person name="Sharma T."/>
            <person name="Shen D."/>
            <person name="Roswanjaya Y."/>
            <person name="Wardhani T."/>
            <person name="Kalhor M.S."/>
            <person name="Jansen J."/>
            <person name="Van den Hoogen J."/>
            <person name="Gungor B."/>
            <person name="Hartog M."/>
            <person name="Hontelez J."/>
            <person name="Verver J."/>
            <person name="Yang W.-C."/>
            <person name="Schijlen E."/>
            <person name="Repin R."/>
            <person name="Schilthuizen M."/>
            <person name="Schranz E."/>
            <person name="Heidstra R."/>
            <person name="Miyata K."/>
            <person name="Fedorova E."/>
            <person name="Kohlen W."/>
            <person name="Bisseling T."/>
            <person name="Smit S."/>
            <person name="Geurts R."/>
        </authorList>
    </citation>
    <scope>NUCLEOTIDE SEQUENCE [LARGE SCALE GENOMIC DNA]</scope>
    <source>
        <strain evidence="3">cv. RG33-2</strain>
    </source>
</reference>
<dbReference type="Proteomes" id="UP000237000">
    <property type="component" value="Unassembled WGS sequence"/>
</dbReference>
<keyword evidence="3" id="KW-1185">Reference proteome</keyword>